<dbReference type="PANTHER" id="PTHR35812">
    <property type="entry name" value="LIPOPROTEIN"/>
    <property type="match status" value="1"/>
</dbReference>
<feature type="domain" description="Lcl C-terminal" evidence="2">
    <location>
        <begin position="43"/>
        <end position="182"/>
    </location>
</feature>
<dbReference type="STRING" id="1137284.GCA_001418205_03490"/>
<dbReference type="Proteomes" id="UP000182769">
    <property type="component" value="Unassembled WGS sequence"/>
</dbReference>
<name>A0A0K6ISH6_9GAMM</name>
<keyword evidence="4" id="KW-1185">Reference proteome</keyword>
<keyword evidence="1" id="KW-0732">Signal</keyword>
<evidence type="ECO:0000256" key="1">
    <source>
        <dbReference type="SAM" id="SignalP"/>
    </source>
</evidence>
<dbReference type="EMBL" id="CYHG01000016">
    <property type="protein sequence ID" value="CUB06272.1"/>
    <property type="molecule type" value="Genomic_DNA"/>
</dbReference>
<protein>
    <recommendedName>
        <fullName evidence="2">Lcl C-terminal domain-containing protein</fullName>
    </recommendedName>
</protein>
<dbReference type="PANTHER" id="PTHR35812:SF1">
    <property type="entry name" value="LIPOPROTEIN"/>
    <property type="match status" value="1"/>
</dbReference>
<dbReference type="Pfam" id="PF07603">
    <property type="entry name" value="Lcl_C"/>
    <property type="match status" value="1"/>
</dbReference>
<evidence type="ECO:0000313" key="3">
    <source>
        <dbReference type="EMBL" id="CUB06272.1"/>
    </source>
</evidence>
<evidence type="ECO:0000313" key="4">
    <source>
        <dbReference type="Proteomes" id="UP000182769"/>
    </source>
</evidence>
<accession>A0A0K6ISH6</accession>
<dbReference type="InterPro" id="IPR011460">
    <property type="entry name" value="Lcl_C"/>
</dbReference>
<gene>
    <name evidence="3" type="ORF">Ga0061065_11659</name>
</gene>
<dbReference type="AlphaFoldDB" id="A0A0K6ISH6"/>
<dbReference type="OrthoDB" id="9793251at2"/>
<evidence type="ECO:0000259" key="2">
    <source>
        <dbReference type="Pfam" id="PF07603"/>
    </source>
</evidence>
<feature type="signal peptide" evidence="1">
    <location>
        <begin position="1"/>
        <end position="20"/>
    </location>
</feature>
<dbReference type="RefSeq" id="WP_055464502.1">
    <property type="nucleotide sequence ID" value="NZ_CYHG01000016.1"/>
</dbReference>
<feature type="chain" id="PRO_5005505597" description="Lcl C-terminal domain-containing protein" evidence="1">
    <location>
        <begin position="21"/>
        <end position="190"/>
    </location>
</feature>
<organism evidence="3 4">
    <name type="scientific">Marinomonas fungiae</name>
    <dbReference type="NCBI Taxonomy" id="1137284"/>
    <lineage>
        <taxon>Bacteria</taxon>
        <taxon>Pseudomonadati</taxon>
        <taxon>Pseudomonadota</taxon>
        <taxon>Gammaproteobacteria</taxon>
        <taxon>Oceanospirillales</taxon>
        <taxon>Oceanospirillaceae</taxon>
        <taxon>Marinomonas</taxon>
    </lineage>
</organism>
<proteinExistence type="predicted"/>
<sequence length="190" mass="21133">MNKFFIASLLTGVVALQAQAACNTSTIAATTPTANFTIDEDKGVVVDHTTGLMWKRCVEGFSGADCRSGSTLQSTFAAAIEYIDTLNEGEGYAGYNDWRLPNLKELRSIVEERCARPSLNEEVFPLKNTEASDDRTTINSMTLFSSTPTSYFDSTDTFIWTVSFANGTFERSSLGEYDYIRFFRLVRDAR</sequence>
<reference evidence="4" key="1">
    <citation type="submission" date="2015-08" db="EMBL/GenBank/DDBJ databases">
        <authorList>
            <person name="Varghese N."/>
        </authorList>
    </citation>
    <scope>NUCLEOTIDE SEQUENCE [LARGE SCALE GENOMIC DNA]</scope>
    <source>
        <strain evidence="4">JCM 18476</strain>
    </source>
</reference>